<proteinExistence type="predicted"/>
<dbReference type="EMBL" id="GBRH01190601">
    <property type="protein sequence ID" value="JAE07295.1"/>
    <property type="molecule type" value="Transcribed_RNA"/>
</dbReference>
<reference evidence="1" key="2">
    <citation type="journal article" date="2015" name="Data Brief">
        <title>Shoot transcriptome of the giant reed, Arundo donax.</title>
        <authorList>
            <person name="Barrero R.A."/>
            <person name="Guerrero F.D."/>
            <person name="Moolhuijzen P."/>
            <person name="Goolsby J.A."/>
            <person name="Tidwell J."/>
            <person name="Bellgard S.E."/>
            <person name="Bellgard M.I."/>
        </authorList>
    </citation>
    <scope>NUCLEOTIDE SEQUENCE</scope>
    <source>
        <tissue evidence="1">Shoot tissue taken approximately 20 cm above the soil surface</tissue>
    </source>
</reference>
<reference evidence="1" key="1">
    <citation type="submission" date="2014-09" db="EMBL/GenBank/DDBJ databases">
        <authorList>
            <person name="Magalhaes I.L.F."/>
            <person name="Oliveira U."/>
            <person name="Santos F.R."/>
            <person name="Vidigal T.H.D.A."/>
            <person name="Brescovit A.D."/>
            <person name="Santos A.J."/>
        </authorList>
    </citation>
    <scope>NUCLEOTIDE SEQUENCE</scope>
    <source>
        <tissue evidence="1">Shoot tissue taken approximately 20 cm above the soil surface</tissue>
    </source>
</reference>
<evidence type="ECO:0000313" key="1">
    <source>
        <dbReference type="EMBL" id="JAE07295.1"/>
    </source>
</evidence>
<accession>A0A0A9F2N8</accession>
<protein>
    <submittedName>
        <fullName evidence="1">Uncharacterized protein</fullName>
    </submittedName>
</protein>
<organism evidence="1">
    <name type="scientific">Arundo donax</name>
    <name type="common">Giant reed</name>
    <name type="synonym">Donax arundinaceus</name>
    <dbReference type="NCBI Taxonomy" id="35708"/>
    <lineage>
        <taxon>Eukaryota</taxon>
        <taxon>Viridiplantae</taxon>
        <taxon>Streptophyta</taxon>
        <taxon>Embryophyta</taxon>
        <taxon>Tracheophyta</taxon>
        <taxon>Spermatophyta</taxon>
        <taxon>Magnoliopsida</taxon>
        <taxon>Liliopsida</taxon>
        <taxon>Poales</taxon>
        <taxon>Poaceae</taxon>
        <taxon>PACMAD clade</taxon>
        <taxon>Arundinoideae</taxon>
        <taxon>Arundineae</taxon>
        <taxon>Arundo</taxon>
    </lineage>
</organism>
<sequence>MPIIDMQIKSSLYHRGFSVWTMALQLKISNAQSHNSLLSKYFCLQQTETIQN</sequence>
<dbReference type="AlphaFoldDB" id="A0A0A9F2N8"/>
<name>A0A0A9F2N8_ARUDO</name>